<dbReference type="AlphaFoldDB" id="A0AAV2TWF1"/>
<comment type="caution">
    <text evidence="1">The sequence shown here is derived from an EMBL/GenBank/DDBJ whole genome shotgun (WGS) entry which is preliminary data.</text>
</comment>
<name>A0AAV2TWF1_CALDB</name>
<accession>A0AAV2TWF1</accession>
<evidence type="ECO:0000313" key="1">
    <source>
        <dbReference type="EMBL" id="CAL5141734.1"/>
    </source>
</evidence>
<dbReference type="Proteomes" id="UP001497525">
    <property type="component" value="Unassembled WGS sequence"/>
</dbReference>
<reference evidence="1" key="1">
    <citation type="submission" date="2024-06" db="EMBL/GenBank/DDBJ databases">
        <authorList>
            <person name="Liu X."/>
            <person name="Lenzi L."/>
            <person name="Haldenby T S."/>
            <person name="Uol C."/>
        </authorList>
    </citation>
    <scope>NUCLEOTIDE SEQUENCE</scope>
</reference>
<gene>
    <name evidence="1" type="ORF">CDAUBV1_LOCUS17057</name>
</gene>
<dbReference type="EMBL" id="CAXLJL010000933">
    <property type="protein sequence ID" value="CAL5141734.1"/>
    <property type="molecule type" value="Genomic_DNA"/>
</dbReference>
<sequence>MKTAVAIYLVLQTPKDADPAEFVKFLQENYEEFERKKERLAESFCEYKASCELPTNFINEVVPVVGSESTGIVNENSWNSVKMYRFQLEMMKNMDFSQRVGRTDVIFRKLLAIGDMEMSEFSGEHMNGKNATNTQMIYEFSNDLKQGFSSWAKLELQGGCVSTKDLSNYLLLITNYVLKTAEHGKDSNVYWFDVLTHVLEALASALGEVKSQEHRRLLAEFVHTLARGVLEQTAITLSDIHELSARDRLCVFSKTGSNLWLLLRFLKRFSSPILNDDISKDLCSQLNSISTTLQMDKIEGTEIMNMQNAGSLYLLFLLRNSVMKLRERR</sequence>
<proteinExistence type="predicted"/>
<organism evidence="1 2">
    <name type="scientific">Calicophoron daubneyi</name>
    <name type="common">Rumen fluke</name>
    <name type="synonym">Paramphistomum daubneyi</name>
    <dbReference type="NCBI Taxonomy" id="300641"/>
    <lineage>
        <taxon>Eukaryota</taxon>
        <taxon>Metazoa</taxon>
        <taxon>Spiralia</taxon>
        <taxon>Lophotrochozoa</taxon>
        <taxon>Platyhelminthes</taxon>
        <taxon>Trematoda</taxon>
        <taxon>Digenea</taxon>
        <taxon>Plagiorchiida</taxon>
        <taxon>Pronocephalata</taxon>
        <taxon>Paramphistomoidea</taxon>
        <taxon>Paramphistomidae</taxon>
        <taxon>Calicophoron</taxon>
    </lineage>
</organism>
<evidence type="ECO:0000313" key="2">
    <source>
        <dbReference type="Proteomes" id="UP001497525"/>
    </source>
</evidence>
<protein>
    <submittedName>
        <fullName evidence="1">Uncharacterized protein</fullName>
    </submittedName>
</protein>